<sequence length="68" mass="7614">MVLKALTRKSVTISVILFGGVFGGALGLYIRDNWDIKAREARAAELEQLVKEKEAIVKRLKESIEGRK</sequence>
<evidence type="ECO:0000313" key="3">
    <source>
        <dbReference type="EMBL" id="PFX25573.1"/>
    </source>
</evidence>
<feature type="coiled-coil region" evidence="1">
    <location>
        <begin position="36"/>
        <end position="63"/>
    </location>
</feature>
<keyword evidence="4" id="KW-1185">Reference proteome</keyword>
<proteinExistence type="predicted"/>
<dbReference type="Proteomes" id="UP000225706">
    <property type="component" value="Unassembled WGS sequence"/>
</dbReference>
<dbReference type="AlphaFoldDB" id="A0A2B4S972"/>
<evidence type="ECO:0000256" key="1">
    <source>
        <dbReference type="SAM" id="Coils"/>
    </source>
</evidence>
<name>A0A2B4S972_STYPI</name>
<keyword evidence="2" id="KW-0812">Transmembrane</keyword>
<feature type="transmembrane region" description="Helical" evidence="2">
    <location>
        <begin position="12"/>
        <end position="30"/>
    </location>
</feature>
<evidence type="ECO:0000313" key="4">
    <source>
        <dbReference type="Proteomes" id="UP000225706"/>
    </source>
</evidence>
<keyword evidence="2" id="KW-1133">Transmembrane helix</keyword>
<protein>
    <submittedName>
        <fullName evidence="3">Uncharacterized protein</fullName>
    </submittedName>
</protein>
<reference evidence="4" key="1">
    <citation type="journal article" date="2017" name="bioRxiv">
        <title>Comparative analysis of the genomes of Stylophora pistillata and Acropora digitifera provides evidence for extensive differences between species of corals.</title>
        <authorList>
            <person name="Voolstra C.R."/>
            <person name="Li Y."/>
            <person name="Liew Y.J."/>
            <person name="Baumgarten S."/>
            <person name="Zoccola D."/>
            <person name="Flot J.-F."/>
            <person name="Tambutte S."/>
            <person name="Allemand D."/>
            <person name="Aranda M."/>
        </authorList>
    </citation>
    <scope>NUCLEOTIDE SEQUENCE [LARGE SCALE GENOMIC DNA]</scope>
</reference>
<gene>
    <name evidence="3" type="ORF">AWC38_SpisGene9792</name>
</gene>
<organism evidence="3 4">
    <name type="scientific">Stylophora pistillata</name>
    <name type="common">Smooth cauliflower coral</name>
    <dbReference type="NCBI Taxonomy" id="50429"/>
    <lineage>
        <taxon>Eukaryota</taxon>
        <taxon>Metazoa</taxon>
        <taxon>Cnidaria</taxon>
        <taxon>Anthozoa</taxon>
        <taxon>Hexacorallia</taxon>
        <taxon>Scleractinia</taxon>
        <taxon>Astrocoeniina</taxon>
        <taxon>Pocilloporidae</taxon>
        <taxon>Stylophora</taxon>
    </lineage>
</organism>
<dbReference type="EMBL" id="LSMT01000147">
    <property type="protein sequence ID" value="PFX25573.1"/>
    <property type="molecule type" value="Genomic_DNA"/>
</dbReference>
<keyword evidence="2" id="KW-0472">Membrane</keyword>
<keyword evidence="1" id="KW-0175">Coiled coil</keyword>
<accession>A0A2B4S972</accession>
<evidence type="ECO:0000256" key="2">
    <source>
        <dbReference type="SAM" id="Phobius"/>
    </source>
</evidence>
<comment type="caution">
    <text evidence="3">The sequence shown here is derived from an EMBL/GenBank/DDBJ whole genome shotgun (WGS) entry which is preliminary data.</text>
</comment>